<evidence type="ECO:0000313" key="3">
    <source>
        <dbReference type="Proteomes" id="UP000278627"/>
    </source>
</evidence>
<dbReference type="EMBL" id="UZAD01000783">
    <property type="protein sequence ID" value="VDN84386.1"/>
    <property type="molecule type" value="Genomic_DNA"/>
</dbReference>
<accession>A0A0N4T4V0</accession>
<dbReference type="AlphaFoldDB" id="A0A0N4T4V0"/>
<gene>
    <name evidence="2" type="ORF">BPAG_LOCUS3200</name>
</gene>
<name>A0A0N4T4V0_BRUPA</name>
<dbReference type="WBParaSite" id="BPAG_0000323001-mRNA-1">
    <property type="protein sequence ID" value="BPAG_0000323001-mRNA-1"/>
    <property type="gene ID" value="BPAG_0000323001"/>
</dbReference>
<protein>
    <submittedName>
        <fullName evidence="2 4">Uncharacterized protein</fullName>
    </submittedName>
</protein>
<dbReference type="Proteomes" id="UP000278627">
    <property type="component" value="Unassembled WGS sequence"/>
</dbReference>
<organism evidence="4">
    <name type="scientific">Brugia pahangi</name>
    <name type="common">Filarial nematode worm</name>
    <dbReference type="NCBI Taxonomy" id="6280"/>
    <lineage>
        <taxon>Eukaryota</taxon>
        <taxon>Metazoa</taxon>
        <taxon>Ecdysozoa</taxon>
        <taxon>Nematoda</taxon>
        <taxon>Chromadorea</taxon>
        <taxon>Rhabditida</taxon>
        <taxon>Spirurina</taxon>
        <taxon>Spiruromorpha</taxon>
        <taxon>Filarioidea</taxon>
        <taxon>Onchocercidae</taxon>
        <taxon>Brugia</taxon>
    </lineage>
</organism>
<evidence type="ECO:0000313" key="2">
    <source>
        <dbReference type="EMBL" id="VDN84386.1"/>
    </source>
</evidence>
<proteinExistence type="predicted"/>
<evidence type="ECO:0000313" key="4">
    <source>
        <dbReference type="WBParaSite" id="BPAG_0000323001-mRNA-1"/>
    </source>
</evidence>
<keyword evidence="3" id="KW-1185">Reference proteome</keyword>
<reference evidence="4" key="1">
    <citation type="submission" date="2017-02" db="UniProtKB">
        <authorList>
            <consortium name="WormBaseParasite"/>
        </authorList>
    </citation>
    <scope>IDENTIFICATION</scope>
</reference>
<evidence type="ECO:0000256" key="1">
    <source>
        <dbReference type="SAM" id="MobiDB-lite"/>
    </source>
</evidence>
<sequence length="172" mass="19108">MADGEDDSSPNLSVSLPRQTLIRGKKRKITLHSMVLRRRNSGQADPAEPPTVQTSTPVSSSVSCLQAVPLQTDITDMAARKRYELRRRRSLQQSEGDGCIMSSSMVATSDELSRLFINVLGVSRKAYLSLVQNTTRIRKIAHRSNAVSNFSVFYHFLNPSDIFGGNLVLKQK</sequence>
<feature type="region of interest" description="Disordered" evidence="1">
    <location>
        <begin position="37"/>
        <end position="58"/>
    </location>
</feature>
<dbReference type="STRING" id="6280.A0A0N4T4V0"/>
<reference evidence="2 3" key="2">
    <citation type="submission" date="2018-11" db="EMBL/GenBank/DDBJ databases">
        <authorList>
            <consortium name="Pathogen Informatics"/>
        </authorList>
    </citation>
    <scope>NUCLEOTIDE SEQUENCE [LARGE SCALE GENOMIC DNA]</scope>
</reference>